<dbReference type="RefSeq" id="WP_008164518.1">
    <property type="nucleotide sequence ID" value="NZ_AOHX01000046.1"/>
</dbReference>
<dbReference type="OrthoDB" id="199137at2157"/>
<keyword evidence="3" id="KW-1185">Reference proteome</keyword>
<dbReference type="Proteomes" id="UP000011661">
    <property type="component" value="Unassembled WGS sequence"/>
</dbReference>
<organism evidence="2 3">
    <name type="scientific">Natronorubrum sulfidifaciens JCM 14089</name>
    <dbReference type="NCBI Taxonomy" id="1230460"/>
    <lineage>
        <taxon>Archaea</taxon>
        <taxon>Methanobacteriati</taxon>
        <taxon>Methanobacteriota</taxon>
        <taxon>Stenosarchaea group</taxon>
        <taxon>Halobacteria</taxon>
        <taxon>Halobacteriales</taxon>
        <taxon>Natrialbaceae</taxon>
        <taxon>Natronorubrum</taxon>
    </lineage>
</organism>
<accession>L9VZE8</accession>
<name>L9VZE8_9EURY</name>
<evidence type="ECO:0000313" key="2">
    <source>
        <dbReference type="EMBL" id="ELY42442.1"/>
    </source>
</evidence>
<comment type="caution">
    <text evidence="2">The sequence shown here is derived from an EMBL/GenBank/DDBJ whole genome shotgun (WGS) entry which is preliminary data.</text>
</comment>
<feature type="domain" description="Halobacterial output" evidence="1">
    <location>
        <begin position="14"/>
        <end position="88"/>
    </location>
</feature>
<dbReference type="EMBL" id="AOHX01000046">
    <property type="protein sequence ID" value="ELY42442.1"/>
    <property type="molecule type" value="Genomic_DNA"/>
</dbReference>
<proteinExistence type="predicted"/>
<sequence>MLLSVDRSDAAETYSVSFDVIAAVAEQEGVDPMDIEPPEYDALYEVINPEALDTLFAQREDGSKRANGTVEFPFCGYRITVDGTGEVEAVPQDDTR</sequence>
<evidence type="ECO:0000313" key="3">
    <source>
        <dbReference type="Proteomes" id="UP000011661"/>
    </source>
</evidence>
<dbReference type="AlphaFoldDB" id="L9VZE8"/>
<dbReference type="InterPro" id="IPR040624">
    <property type="entry name" value="HalOD1"/>
</dbReference>
<evidence type="ECO:0000259" key="1">
    <source>
        <dbReference type="Pfam" id="PF18545"/>
    </source>
</evidence>
<gene>
    <name evidence="2" type="ORF">C495_15597</name>
</gene>
<reference evidence="2 3" key="1">
    <citation type="journal article" date="2014" name="PLoS Genet.">
        <title>Phylogenetically driven sequencing of extremely halophilic archaea reveals strategies for static and dynamic osmo-response.</title>
        <authorList>
            <person name="Becker E.A."/>
            <person name="Seitzer P.M."/>
            <person name="Tritt A."/>
            <person name="Larsen D."/>
            <person name="Krusor M."/>
            <person name="Yao A.I."/>
            <person name="Wu D."/>
            <person name="Madern D."/>
            <person name="Eisen J.A."/>
            <person name="Darling A.E."/>
            <person name="Facciotti M.T."/>
        </authorList>
    </citation>
    <scope>NUCLEOTIDE SEQUENCE [LARGE SCALE GENOMIC DNA]</scope>
    <source>
        <strain evidence="2 3">JCM 14089</strain>
    </source>
</reference>
<dbReference type="PATRIC" id="fig|1230460.4.peg.3172"/>
<dbReference type="Pfam" id="PF18545">
    <property type="entry name" value="HalOD1"/>
    <property type="match status" value="1"/>
</dbReference>
<protein>
    <recommendedName>
        <fullName evidence="1">Halobacterial output domain-containing protein</fullName>
    </recommendedName>
</protein>
<dbReference type="eggNOG" id="arCOG08928">
    <property type="taxonomic scope" value="Archaea"/>
</dbReference>